<feature type="compositionally biased region" description="Polar residues" evidence="1">
    <location>
        <begin position="361"/>
        <end position="370"/>
    </location>
</feature>
<dbReference type="Pfam" id="PF23043">
    <property type="entry name" value="SH3-B_UBE2O"/>
    <property type="match status" value="1"/>
</dbReference>
<evidence type="ECO:0000259" key="2">
    <source>
        <dbReference type="Pfam" id="PF23043"/>
    </source>
</evidence>
<sequence length="689" mass="75557">MATASEDNLFFYEDEVFRVNSKGVIQFGTVIENSELVSSDDETSDDEYDSSDYKIKKGHIRVSWHPSGLTQVLSESKVGLADRSLMPGDVVKMLAADKNTQRGYCNNIKVYATVQIVGTQQVIENIPTSQLSPLSKFTKDLAVYLDHWVGVIRDVHIKLLIACSDGSRAYISDSNTLKALLSRQGLGNYKSADDDDSPRMGKPDFYPGQALVAPRFILNSAVTGWQNKSPEFDRLVSRSKSLNVKVEAVEVDYVEVAWRCTAYTGNSVDPREPIVKGEELGRLCVLNHFESATNEVGDRATYVVTSEDVVTSLDSWRERKKEKLAEESGRRLPVQHTRRKGSRRKLKKSKQESGLPALPTTLASYPNQDPSEQEMPLCPLGGDSSDPTRIEEDSSQQSTISNPANDLNSTLVAKDQAAQSSSVALESECCNGTLVSSVELEDKCSNETLVPVQAGNEQDVPLILLDVASDSEDCWEWTTDEEDYYSGDDSTSCCTTYTGTSVATSSITALTNSEPSLQAPLGQDETGAPTTSESSAVAGTGTELTPRPKRRVLTWTTRLSRLRNKKKSRRGGAGNKLKALPCRGGAELEDWVGRQCVVEILCTQSTADVVWQDGTAGQNISSMNLYPIHYLDEKEFFPGDFVVRATEDEEEGGGGSPAGEYGVVKQMDHAGRTARVQWFNITITEGHNR</sequence>
<dbReference type="AlphaFoldDB" id="A0A8D8RP56"/>
<evidence type="ECO:0000256" key="1">
    <source>
        <dbReference type="SAM" id="MobiDB-lite"/>
    </source>
</evidence>
<feature type="compositionally biased region" description="Basic and acidic residues" evidence="1">
    <location>
        <begin position="316"/>
        <end position="330"/>
    </location>
</feature>
<dbReference type="Pfam" id="PF23046">
    <property type="entry name" value="tSH3-B_UBE2O"/>
    <property type="match status" value="1"/>
</dbReference>
<feature type="domain" description="UBE2O-like tandem tSH3-B" evidence="3">
    <location>
        <begin position="140"/>
        <end position="290"/>
    </location>
</feature>
<feature type="region of interest" description="Disordered" evidence="1">
    <location>
        <begin position="513"/>
        <end position="544"/>
    </location>
</feature>
<feature type="region of interest" description="Disordered" evidence="1">
    <location>
        <begin position="316"/>
        <end position="406"/>
    </location>
</feature>
<dbReference type="InterPro" id="IPR057733">
    <property type="entry name" value="UBE2O-like_SH3-B"/>
</dbReference>
<reference evidence="4" key="1">
    <citation type="submission" date="2021-05" db="EMBL/GenBank/DDBJ databases">
        <authorList>
            <person name="Alioto T."/>
            <person name="Alioto T."/>
            <person name="Gomez Garrido J."/>
        </authorList>
    </citation>
    <scope>NUCLEOTIDE SEQUENCE</scope>
</reference>
<feature type="compositionally biased region" description="Polar residues" evidence="1">
    <location>
        <begin position="528"/>
        <end position="537"/>
    </location>
</feature>
<protein>
    <submittedName>
        <fullName evidence="4">(E3-independent) E2 ubiquitin-conjugating enzyme UBE2O</fullName>
    </submittedName>
</protein>
<evidence type="ECO:0000259" key="3">
    <source>
        <dbReference type="Pfam" id="PF23046"/>
    </source>
</evidence>
<feature type="compositionally biased region" description="Basic residues" evidence="1">
    <location>
        <begin position="336"/>
        <end position="348"/>
    </location>
</feature>
<feature type="domain" description="UBE2O-like SH3-B" evidence="2">
    <location>
        <begin position="633"/>
        <end position="684"/>
    </location>
</feature>
<proteinExistence type="predicted"/>
<organism evidence="4">
    <name type="scientific">Cacopsylla melanoneura</name>
    <dbReference type="NCBI Taxonomy" id="428564"/>
    <lineage>
        <taxon>Eukaryota</taxon>
        <taxon>Metazoa</taxon>
        <taxon>Ecdysozoa</taxon>
        <taxon>Arthropoda</taxon>
        <taxon>Hexapoda</taxon>
        <taxon>Insecta</taxon>
        <taxon>Pterygota</taxon>
        <taxon>Neoptera</taxon>
        <taxon>Paraneoptera</taxon>
        <taxon>Hemiptera</taxon>
        <taxon>Sternorrhyncha</taxon>
        <taxon>Psylloidea</taxon>
        <taxon>Psyllidae</taxon>
        <taxon>Psyllinae</taxon>
        <taxon>Cacopsylla</taxon>
    </lineage>
</organism>
<dbReference type="EMBL" id="HBUF01173543">
    <property type="protein sequence ID" value="CAG6653415.1"/>
    <property type="molecule type" value="Transcribed_RNA"/>
</dbReference>
<feature type="compositionally biased region" description="Polar residues" evidence="1">
    <location>
        <begin position="395"/>
        <end position="406"/>
    </location>
</feature>
<dbReference type="InterPro" id="IPR057735">
    <property type="entry name" value="UBE2O-like_tSH3-B"/>
</dbReference>
<accession>A0A8D8RP56</accession>
<name>A0A8D8RP56_9HEMI</name>
<evidence type="ECO:0000313" key="4">
    <source>
        <dbReference type="EMBL" id="CAG6653415.1"/>
    </source>
</evidence>